<dbReference type="Proteomes" id="UP000054248">
    <property type="component" value="Unassembled WGS sequence"/>
</dbReference>
<proteinExistence type="predicted"/>
<protein>
    <recommendedName>
        <fullName evidence="3">Protein kinase domain-containing protein</fullName>
    </recommendedName>
</protein>
<dbReference type="InterPro" id="IPR051681">
    <property type="entry name" value="Ser/Thr_Kinases-Pseudokinases"/>
</dbReference>
<dbReference type="Gene3D" id="1.10.510.10">
    <property type="entry name" value="Transferase(Phosphotransferase) domain 1"/>
    <property type="match status" value="1"/>
</dbReference>
<reference evidence="4 5" key="1">
    <citation type="submission" date="2014-04" db="EMBL/GenBank/DDBJ databases">
        <authorList>
            <consortium name="DOE Joint Genome Institute"/>
            <person name="Kuo A."/>
            <person name="Girlanda M."/>
            <person name="Perotto S."/>
            <person name="Kohler A."/>
            <person name="Nagy L.G."/>
            <person name="Floudas D."/>
            <person name="Copeland A."/>
            <person name="Barry K.W."/>
            <person name="Cichocki N."/>
            <person name="Veneault-Fourrey C."/>
            <person name="LaButti K."/>
            <person name="Lindquist E.A."/>
            <person name="Lipzen A."/>
            <person name="Lundell T."/>
            <person name="Morin E."/>
            <person name="Murat C."/>
            <person name="Sun H."/>
            <person name="Tunlid A."/>
            <person name="Henrissat B."/>
            <person name="Grigoriev I.V."/>
            <person name="Hibbett D.S."/>
            <person name="Martin F."/>
            <person name="Nordberg H.P."/>
            <person name="Cantor M.N."/>
            <person name="Hua S.X."/>
        </authorList>
    </citation>
    <scope>NUCLEOTIDE SEQUENCE [LARGE SCALE GENOMIC DNA]</scope>
    <source>
        <strain evidence="4 5">MUT 4182</strain>
    </source>
</reference>
<dbReference type="OrthoDB" id="346907at2759"/>
<dbReference type="GO" id="GO:0046872">
    <property type="term" value="F:metal ion binding"/>
    <property type="evidence" value="ECO:0007669"/>
    <property type="project" value="UniProtKB-KW"/>
</dbReference>
<feature type="binding site" evidence="2">
    <location>
        <position position="142"/>
    </location>
    <ligand>
        <name>Mg(2+)</name>
        <dbReference type="ChEBI" id="CHEBI:18420"/>
    </ligand>
</feature>
<dbReference type="SUPFAM" id="SSF56112">
    <property type="entry name" value="Protein kinase-like (PK-like)"/>
    <property type="match status" value="1"/>
</dbReference>
<dbReference type="PANTHER" id="PTHR44329">
    <property type="entry name" value="SERINE/THREONINE-PROTEIN KINASE TNNI3K-RELATED"/>
    <property type="match status" value="1"/>
</dbReference>
<dbReference type="AlphaFoldDB" id="A0A0C3QBX9"/>
<dbReference type="InterPro" id="IPR008271">
    <property type="entry name" value="Ser/Thr_kinase_AS"/>
</dbReference>
<keyword evidence="5" id="KW-1185">Reference proteome</keyword>
<feature type="domain" description="Protein kinase" evidence="3">
    <location>
        <begin position="1"/>
        <end position="280"/>
    </location>
</feature>
<evidence type="ECO:0000256" key="2">
    <source>
        <dbReference type="PIRSR" id="PIRSR000615-3"/>
    </source>
</evidence>
<sequence>MSSDVPLLAGGYADVYQGIWTSPEGKTIEVAVKTLRASRPSSVTNDTAALKKRIDIRMKRETLVWTRAKHRNIHTLLGFRSQPEPQLVSPWCRHGNLIDYLITNPELSTVDKLRLIFQAGRGLAYLHSQTPPMCHADIKPENVLVNDSKEAALSDFGLSRVLQSLDTRTGLTTSGGARGTHHYMAMELFAEDTPRATCESDVYAFGGLILRVMSGKAPFEGVPPGMVLLKVMQGKQPETQSHPTFPSSDPLWGLMRKCWDSDPKKRPPMSVVVAELEKEVERRTVVTTTP</sequence>
<organism evidence="4 5">
    <name type="scientific">Tulasnella calospora MUT 4182</name>
    <dbReference type="NCBI Taxonomy" id="1051891"/>
    <lineage>
        <taxon>Eukaryota</taxon>
        <taxon>Fungi</taxon>
        <taxon>Dikarya</taxon>
        <taxon>Basidiomycota</taxon>
        <taxon>Agaricomycotina</taxon>
        <taxon>Agaricomycetes</taxon>
        <taxon>Cantharellales</taxon>
        <taxon>Tulasnellaceae</taxon>
        <taxon>Tulasnella</taxon>
    </lineage>
</organism>
<evidence type="ECO:0000256" key="1">
    <source>
        <dbReference type="PIRSR" id="PIRSR000615-1"/>
    </source>
</evidence>
<dbReference type="PIRSF" id="PIRSF000615">
    <property type="entry name" value="TyrPK_CSF1-R"/>
    <property type="match status" value="1"/>
</dbReference>
<evidence type="ECO:0000259" key="3">
    <source>
        <dbReference type="PROSITE" id="PS50011"/>
    </source>
</evidence>
<feature type="binding site" evidence="2">
    <location>
        <position position="155"/>
    </location>
    <ligand>
        <name>Mg(2+)</name>
        <dbReference type="ChEBI" id="CHEBI:18420"/>
    </ligand>
</feature>
<reference evidence="5" key="2">
    <citation type="submission" date="2015-01" db="EMBL/GenBank/DDBJ databases">
        <title>Evolutionary Origins and Diversification of the Mycorrhizal Mutualists.</title>
        <authorList>
            <consortium name="DOE Joint Genome Institute"/>
            <consortium name="Mycorrhizal Genomics Consortium"/>
            <person name="Kohler A."/>
            <person name="Kuo A."/>
            <person name="Nagy L.G."/>
            <person name="Floudas D."/>
            <person name="Copeland A."/>
            <person name="Barry K.W."/>
            <person name="Cichocki N."/>
            <person name="Veneault-Fourrey C."/>
            <person name="LaButti K."/>
            <person name="Lindquist E.A."/>
            <person name="Lipzen A."/>
            <person name="Lundell T."/>
            <person name="Morin E."/>
            <person name="Murat C."/>
            <person name="Riley R."/>
            <person name="Ohm R."/>
            <person name="Sun H."/>
            <person name="Tunlid A."/>
            <person name="Henrissat B."/>
            <person name="Grigoriev I.V."/>
            <person name="Hibbett D.S."/>
            <person name="Martin F."/>
        </authorList>
    </citation>
    <scope>NUCLEOTIDE SEQUENCE [LARGE SCALE GENOMIC DNA]</scope>
    <source>
        <strain evidence="5">MUT 4182</strain>
    </source>
</reference>
<dbReference type="GO" id="GO:0005524">
    <property type="term" value="F:ATP binding"/>
    <property type="evidence" value="ECO:0007669"/>
    <property type="project" value="InterPro"/>
</dbReference>
<dbReference type="InterPro" id="IPR011009">
    <property type="entry name" value="Kinase-like_dom_sf"/>
</dbReference>
<dbReference type="EMBL" id="KN823123">
    <property type="protein sequence ID" value="KIO21944.1"/>
    <property type="molecule type" value="Genomic_DNA"/>
</dbReference>
<dbReference type="InterPro" id="IPR001245">
    <property type="entry name" value="Ser-Thr/Tyr_kinase_cat_dom"/>
</dbReference>
<dbReference type="STRING" id="1051891.A0A0C3QBX9"/>
<evidence type="ECO:0000313" key="4">
    <source>
        <dbReference type="EMBL" id="KIO21944.1"/>
    </source>
</evidence>
<dbReference type="GO" id="GO:0004674">
    <property type="term" value="F:protein serine/threonine kinase activity"/>
    <property type="evidence" value="ECO:0007669"/>
    <property type="project" value="TreeGrafter"/>
</dbReference>
<keyword evidence="2" id="KW-0479">Metal-binding</keyword>
<dbReference type="Pfam" id="PF07714">
    <property type="entry name" value="PK_Tyr_Ser-Thr"/>
    <property type="match status" value="1"/>
</dbReference>
<evidence type="ECO:0000313" key="5">
    <source>
        <dbReference type="Proteomes" id="UP000054248"/>
    </source>
</evidence>
<dbReference type="HOGENOM" id="CLU_000288_7_18_1"/>
<dbReference type="SMART" id="SM00220">
    <property type="entry name" value="S_TKc"/>
    <property type="match status" value="1"/>
</dbReference>
<dbReference type="PROSITE" id="PS00108">
    <property type="entry name" value="PROTEIN_KINASE_ST"/>
    <property type="match status" value="1"/>
</dbReference>
<dbReference type="PROSITE" id="PS50011">
    <property type="entry name" value="PROTEIN_KINASE_DOM"/>
    <property type="match status" value="1"/>
</dbReference>
<accession>A0A0C3QBX9</accession>
<name>A0A0C3QBX9_9AGAM</name>
<gene>
    <name evidence="4" type="ORF">M407DRAFT_122865</name>
</gene>
<dbReference type="InterPro" id="IPR000719">
    <property type="entry name" value="Prot_kinase_dom"/>
</dbReference>
<feature type="active site" description="Proton acceptor" evidence="1">
    <location>
        <position position="137"/>
    </location>
</feature>
<keyword evidence="2" id="KW-0460">Magnesium</keyword>